<evidence type="ECO:0000313" key="4">
    <source>
        <dbReference type="Proteomes" id="UP000799302"/>
    </source>
</evidence>
<reference evidence="3" key="1">
    <citation type="journal article" date="2020" name="Stud. Mycol.">
        <title>101 Dothideomycetes genomes: a test case for predicting lifestyles and emergence of pathogens.</title>
        <authorList>
            <person name="Haridas S."/>
            <person name="Albert R."/>
            <person name="Binder M."/>
            <person name="Bloem J."/>
            <person name="Labutti K."/>
            <person name="Salamov A."/>
            <person name="Andreopoulos B."/>
            <person name="Baker S."/>
            <person name="Barry K."/>
            <person name="Bills G."/>
            <person name="Bluhm B."/>
            <person name="Cannon C."/>
            <person name="Castanera R."/>
            <person name="Culley D."/>
            <person name="Daum C."/>
            <person name="Ezra D."/>
            <person name="Gonzalez J."/>
            <person name="Henrissat B."/>
            <person name="Kuo A."/>
            <person name="Liang C."/>
            <person name="Lipzen A."/>
            <person name="Lutzoni F."/>
            <person name="Magnuson J."/>
            <person name="Mondo S."/>
            <person name="Nolan M."/>
            <person name="Ohm R."/>
            <person name="Pangilinan J."/>
            <person name="Park H.-J."/>
            <person name="Ramirez L."/>
            <person name="Alfaro M."/>
            <person name="Sun H."/>
            <person name="Tritt A."/>
            <person name="Yoshinaga Y."/>
            <person name="Zwiers L.-H."/>
            <person name="Turgeon B."/>
            <person name="Goodwin S."/>
            <person name="Spatafora J."/>
            <person name="Crous P."/>
            <person name="Grigoriev I."/>
        </authorList>
    </citation>
    <scope>NUCLEOTIDE SEQUENCE</scope>
    <source>
        <strain evidence="3">CBS 115976</strain>
    </source>
</reference>
<dbReference type="InterPro" id="IPR036770">
    <property type="entry name" value="Ankyrin_rpt-contain_sf"/>
</dbReference>
<dbReference type="Gene3D" id="1.25.40.20">
    <property type="entry name" value="Ankyrin repeat-containing domain"/>
    <property type="match status" value="1"/>
</dbReference>
<protein>
    <submittedName>
        <fullName evidence="3">Uncharacterized protein</fullName>
    </submittedName>
</protein>
<proteinExistence type="predicted"/>
<dbReference type="Pfam" id="PF00023">
    <property type="entry name" value="Ank"/>
    <property type="match status" value="1"/>
</dbReference>
<keyword evidence="2" id="KW-0040">ANK repeat</keyword>
<sequence>MALTLYDEIPRRGLQIMFAAAVKGKAWVIEALLDMGVTPQPMPSTEDDQTAVSLHAAVFHGRLDCEKLLIEQGGVDVNTRCDMVLENRADPMLKQTEGEGTNALEFAISGGNIECEQLLLKTQRRGVTGQDGADVLLSGEEAITLNALKAAAKSRNVEMLRLILEQDDAPALRILLSYIAQPDDAGFFTVLDLIQGIKERIMDMLFTVLKKPELFKLMCSVSFSSPDLTTMQYENRNFSKTEYLNHLVHNAAQEGALECVMFILTIPGV</sequence>
<evidence type="ECO:0000256" key="2">
    <source>
        <dbReference type="ARBA" id="ARBA00023043"/>
    </source>
</evidence>
<dbReference type="Proteomes" id="UP000799302">
    <property type="component" value="Unassembled WGS sequence"/>
</dbReference>
<gene>
    <name evidence="3" type="ORF">BT63DRAFT_411173</name>
</gene>
<dbReference type="PANTHER" id="PTHR24198:SF165">
    <property type="entry name" value="ANKYRIN REPEAT-CONTAINING PROTEIN-RELATED"/>
    <property type="match status" value="1"/>
</dbReference>
<name>A0A6A6UL79_9PEZI</name>
<dbReference type="SUPFAM" id="SSF48403">
    <property type="entry name" value="Ankyrin repeat"/>
    <property type="match status" value="1"/>
</dbReference>
<organism evidence="3 4">
    <name type="scientific">Microthyrium microscopicum</name>
    <dbReference type="NCBI Taxonomy" id="703497"/>
    <lineage>
        <taxon>Eukaryota</taxon>
        <taxon>Fungi</taxon>
        <taxon>Dikarya</taxon>
        <taxon>Ascomycota</taxon>
        <taxon>Pezizomycotina</taxon>
        <taxon>Dothideomycetes</taxon>
        <taxon>Dothideomycetes incertae sedis</taxon>
        <taxon>Microthyriales</taxon>
        <taxon>Microthyriaceae</taxon>
        <taxon>Microthyrium</taxon>
    </lineage>
</organism>
<dbReference type="PANTHER" id="PTHR24198">
    <property type="entry name" value="ANKYRIN REPEAT AND PROTEIN KINASE DOMAIN-CONTAINING PROTEIN"/>
    <property type="match status" value="1"/>
</dbReference>
<evidence type="ECO:0000313" key="3">
    <source>
        <dbReference type="EMBL" id="KAF2671828.1"/>
    </source>
</evidence>
<keyword evidence="1" id="KW-0677">Repeat</keyword>
<dbReference type="AlphaFoldDB" id="A0A6A6UL79"/>
<dbReference type="EMBL" id="MU004232">
    <property type="protein sequence ID" value="KAF2671828.1"/>
    <property type="molecule type" value="Genomic_DNA"/>
</dbReference>
<keyword evidence="4" id="KW-1185">Reference proteome</keyword>
<dbReference type="InterPro" id="IPR002110">
    <property type="entry name" value="Ankyrin_rpt"/>
</dbReference>
<dbReference type="OrthoDB" id="20872at2759"/>
<evidence type="ECO:0000256" key="1">
    <source>
        <dbReference type="ARBA" id="ARBA00022737"/>
    </source>
</evidence>
<accession>A0A6A6UL79</accession>